<evidence type="ECO:0000313" key="2">
    <source>
        <dbReference type="Proteomes" id="UP001392437"/>
    </source>
</evidence>
<evidence type="ECO:0008006" key="3">
    <source>
        <dbReference type="Google" id="ProtNLM"/>
    </source>
</evidence>
<comment type="caution">
    <text evidence="1">The sequence shown here is derived from an EMBL/GenBank/DDBJ whole genome shotgun (WGS) entry which is preliminary data.</text>
</comment>
<protein>
    <recommendedName>
        <fullName evidence="3">Aldehyde dehydrogenase family protein</fullName>
    </recommendedName>
</protein>
<sequence length="85" mass="9319">MPPEMIYGTAVRTAGNFAASLVCREIAIGPLIGGTKHARCPEIVNNGRDKLHVQTPATASFALFIVKPRALTYMWTPSRYDLTEN</sequence>
<accession>A0AAW0Q5V3</accession>
<dbReference type="EMBL" id="JAQQWP010000011">
    <property type="protein sequence ID" value="KAK8095986.1"/>
    <property type="molecule type" value="Genomic_DNA"/>
</dbReference>
<name>A0AAW0Q5V3_9PEZI</name>
<dbReference type="AlphaFoldDB" id="A0AAW0Q5V3"/>
<keyword evidence="2" id="KW-1185">Reference proteome</keyword>
<reference evidence="1 2" key="1">
    <citation type="submission" date="2023-01" db="EMBL/GenBank/DDBJ databases">
        <title>Analysis of 21 Apiospora genomes using comparative genomics revels a genus with tremendous synthesis potential of carbohydrate active enzymes and secondary metabolites.</title>
        <authorList>
            <person name="Sorensen T."/>
        </authorList>
    </citation>
    <scope>NUCLEOTIDE SEQUENCE [LARGE SCALE GENOMIC DNA]</scope>
    <source>
        <strain evidence="1 2">CBS 117206</strain>
    </source>
</reference>
<proteinExistence type="predicted"/>
<gene>
    <name evidence="1" type="ORF">PG999_014008</name>
</gene>
<organism evidence="1 2">
    <name type="scientific">Apiospora kogelbergensis</name>
    <dbReference type="NCBI Taxonomy" id="1337665"/>
    <lineage>
        <taxon>Eukaryota</taxon>
        <taxon>Fungi</taxon>
        <taxon>Dikarya</taxon>
        <taxon>Ascomycota</taxon>
        <taxon>Pezizomycotina</taxon>
        <taxon>Sordariomycetes</taxon>
        <taxon>Xylariomycetidae</taxon>
        <taxon>Amphisphaeriales</taxon>
        <taxon>Apiosporaceae</taxon>
        <taxon>Apiospora</taxon>
    </lineage>
</organism>
<dbReference type="Proteomes" id="UP001392437">
    <property type="component" value="Unassembled WGS sequence"/>
</dbReference>
<evidence type="ECO:0000313" key="1">
    <source>
        <dbReference type="EMBL" id="KAK8095986.1"/>
    </source>
</evidence>